<dbReference type="Proteomes" id="UP000306544">
    <property type="component" value="Unassembled WGS sequence"/>
</dbReference>
<dbReference type="PANTHER" id="PTHR40074:SF2">
    <property type="entry name" value="O-ACETYLTRANSFERASE WECH"/>
    <property type="match status" value="1"/>
</dbReference>
<evidence type="ECO:0000256" key="2">
    <source>
        <dbReference type="ARBA" id="ARBA00007400"/>
    </source>
</evidence>
<gene>
    <name evidence="9" type="ORF">FEF27_12730</name>
</gene>
<dbReference type="PANTHER" id="PTHR40074">
    <property type="entry name" value="O-ACETYLTRANSFERASE WECH"/>
    <property type="match status" value="1"/>
</dbReference>
<keyword evidence="4 7" id="KW-0812">Transmembrane</keyword>
<keyword evidence="3" id="KW-1003">Cell membrane</keyword>
<feature type="transmembrane region" description="Helical" evidence="7">
    <location>
        <begin position="34"/>
        <end position="55"/>
    </location>
</feature>
<feature type="transmembrane region" description="Helical" evidence="7">
    <location>
        <begin position="242"/>
        <end position="262"/>
    </location>
</feature>
<dbReference type="OrthoDB" id="3265718at2"/>
<comment type="caution">
    <text evidence="9">The sequence shown here is derived from an EMBL/GenBank/DDBJ whole genome shotgun (WGS) entry which is preliminary data.</text>
</comment>
<sequence>MPPACRRNHLTHRRHALVLYLVTTQAPRMQWMDFLRGLAVLLVVVLHANSQNIAGASVEWWAEVNRYLTPFRMPLLMFMSGMLLHRSLAKPLPLYVWGKAAAIAWPLLVWLCLYGFFVRGGIGVPNLLEWQFHRDYLWFLMSLLLCYSAATAFKPLVTRFPSGHVWAYLGLFLAMIGTYVSTTAVHGGLMGSTFWYGAFFFLGAWATPHVDRWIQVHWAVILPLATGVAFLAHLGVDDRSLRIGSAAAAAISVTGIFVVIWLAPRLRRGGAVQFVEWCGRSSVVVYVAHFPIIVLLRDHIFSAVGLTAGLQVFLMTLISLFLTVLLVWARPWTPWLYVMPQHQRVAAKLR</sequence>
<keyword evidence="5 7" id="KW-1133">Transmembrane helix</keyword>
<accession>A0A5R8ZZ96</accession>
<feature type="transmembrane region" description="Helical" evidence="7">
    <location>
        <begin position="308"/>
        <end position="329"/>
    </location>
</feature>
<feature type="transmembrane region" description="Helical" evidence="7">
    <location>
        <begin position="188"/>
        <end position="206"/>
    </location>
</feature>
<organism evidence="9 10">
    <name type="scientific">Nesterenkonia sphaerica</name>
    <dbReference type="NCBI Taxonomy" id="1804988"/>
    <lineage>
        <taxon>Bacteria</taxon>
        <taxon>Bacillati</taxon>
        <taxon>Actinomycetota</taxon>
        <taxon>Actinomycetes</taxon>
        <taxon>Micrococcales</taxon>
        <taxon>Micrococcaceae</taxon>
        <taxon>Nesterenkonia</taxon>
    </lineage>
</organism>
<dbReference type="AlphaFoldDB" id="A0A5R8ZZ96"/>
<evidence type="ECO:0000256" key="6">
    <source>
        <dbReference type="ARBA" id="ARBA00023136"/>
    </source>
</evidence>
<name>A0A5R8ZZ96_9MICC</name>
<evidence type="ECO:0000259" key="8">
    <source>
        <dbReference type="Pfam" id="PF01757"/>
    </source>
</evidence>
<feature type="domain" description="Acyltransferase 3" evidence="8">
    <location>
        <begin position="30"/>
        <end position="328"/>
    </location>
</feature>
<evidence type="ECO:0000256" key="5">
    <source>
        <dbReference type="ARBA" id="ARBA00022989"/>
    </source>
</evidence>
<dbReference type="InterPro" id="IPR002656">
    <property type="entry name" value="Acyl_transf_3_dom"/>
</dbReference>
<reference evidence="9 10" key="1">
    <citation type="submission" date="2019-05" db="EMBL/GenBank/DDBJ databases">
        <title>Nesterenkonia sp. GY239, isolated from the Southern Atlantic Ocean.</title>
        <authorList>
            <person name="Zhang G."/>
        </authorList>
    </citation>
    <scope>NUCLEOTIDE SEQUENCE [LARGE SCALE GENOMIC DNA]</scope>
    <source>
        <strain evidence="9 10">GY239</strain>
    </source>
</reference>
<dbReference type="GO" id="GO:0009246">
    <property type="term" value="P:enterobacterial common antigen biosynthetic process"/>
    <property type="evidence" value="ECO:0007669"/>
    <property type="project" value="TreeGrafter"/>
</dbReference>
<evidence type="ECO:0000313" key="9">
    <source>
        <dbReference type="EMBL" id="TLP71155.1"/>
    </source>
</evidence>
<keyword evidence="9" id="KW-0012">Acyltransferase</keyword>
<dbReference type="GO" id="GO:0005886">
    <property type="term" value="C:plasma membrane"/>
    <property type="evidence" value="ECO:0007669"/>
    <property type="project" value="UniProtKB-SubCell"/>
</dbReference>
<keyword evidence="6 7" id="KW-0472">Membrane</keyword>
<evidence type="ECO:0000256" key="7">
    <source>
        <dbReference type="SAM" id="Phobius"/>
    </source>
</evidence>
<feature type="transmembrane region" description="Helical" evidence="7">
    <location>
        <begin position="218"/>
        <end position="236"/>
    </location>
</feature>
<evidence type="ECO:0000313" key="10">
    <source>
        <dbReference type="Proteomes" id="UP000306544"/>
    </source>
</evidence>
<evidence type="ECO:0000256" key="4">
    <source>
        <dbReference type="ARBA" id="ARBA00022692"/>
    </source>
</evidence>
<feature type="transmembrane region" description="Helical" evidence="7">
    <location>
        <begin position="165"/>
        <end position="182"/>
    </location>
</feature>
<feature type="transmembrane region" description="Helical" evidence="7">
    <location>
        <begin position="136"/>
        <end position="153"/>
    </location>
</feature>
<protein>
    <submittedName>
        <fullName evidence="9">Acyltransferase</fullName>
    </submittedName>
</protein>
<feature type="transmembrane region" description="Helical" evidence="7">
    <location>
        <begin position="96"/>
        <end position="116"/>
    </location>
</feature>
<dbReference type="Pfam" id="PF01757">
    <property type="entry name" value="Acyl_transf_3"/>
    <property type="match status" value="1"/>
</dbReference>
<keyword evidence="9" id="KW-0808">Transferase</keyword>
<dbReference type="GO" id="GO:0016413">
    <property type="term" value="F:O-acetyltransferase activity"/>
    <property type="evidence" value="ECO:0007669"/>
    <property type="project" value="TreeGrafter"/>
</dbReference>
<evidence type="ECO:0000256" key="1">
    <source>
        <dbReference type="ARBA" id="ARBA00004651"/>
    </source>
</evidence>
<evidence type="ECO:0000256" key="3">
    <source>
        <dbReference type="ARBA" id="ARBA00022475"/>
    </source>
</evidence>
<comment type="subcellular location">
    <subcellularLocation>
        <location evidence="1">Cell membrane</location>
        <topology evidence="1">Multi-pass membrane protein</topology>
    </subcellularLocation>
</comment>
<proteinExistence type="inferred from homology"/>
<comment type="similarity">
    <text evidence="2">Belongs to the acyltransferase 3 family.</text>
</comment>
<keyword evidence="10" id="KW-1185">Reference proteome</keyword>
<dbReference type="EMBL" id="VAWA01000033">
    <property type="protein sequence ID" value="TLP71155.1"/>
    <property type="molecule type" value="Genomic_DNA"/>
</dbReference>